<dbReference type="PANTHER" id="PTHR46401:SF2">
    <property type="entry name" value="GLYCOSYLTRANSFERASE WBBK-RELATED"/>
    <property type="match status" value="1"/>
</dbReference>
<evidence type="ECO:0000313" key="3">
    <source>
        <dbReference type="Proteomes" id="UP000219252"/>
    </source>
</evidence>
<dbReference type="OrthoDB" id="9807209at2"/>
<name>A0A285U964_9BACL</name>
<dbReference type="Gene3D" id="3.40.50.2000">
    <property type="entry name" value="Glycogen Phosphorylase B"/>
    <property type="match status" value="2"/>
</dbReference>
<dbReference type="RefSeq" id="WP_097149133.1">
    <property type="nucleotide sequence ID" value="NZ_OBQC01000004.1"/>
</dbReference>
<dbReference type="Pfam" id="PF13692">
    <property type="entry name" value="Glyco_trans_1_4"/>
    <property type="match status" value="1"/>
</dbReference>
<evidence type="ECO:0000313" key="2">
    <source>
        <dbReference type="EMBL" id="SOC38450.1"/>
    </source>
</evidence>
<keyword evidence="3" id="KW-1185">Reference proteome</keyword>
<dbReference type="CDD" id="cd03801">
    <property type="entry name" value="GT4_PimA-like"/>
    <property type="match status" value="1"/>
</dbReference>
<dbReference type="SUPFAM" id="SSF53756">
    <property type="entry name" value="UDP-Glycosyltransferase/glycogen phosphorylase"/>
    <property type="match status" value="1"/>
</dbReference>
<dbReference type="GO" id="GO:0016757">
    <property type="term" value="F:glycosyltransferase activity"/>
    <property type="evidence" value="ECO:0007669"/>
    <property type="project" value="TreeGrafter"/>
</dbReference>
<dbReference type="Proteomes" id="UP000219252">
    <property type="component" value="Unassembled WGS sequence"/>
</dbReference>
<evidence type="ECO:0000256" key="1">
    <source>
        <dbReference type="ARBA" id="ARBA00022679"/>
    </source>
</evidence>
<organism evidence="2 3">
    <name type="scientific">Ureibacillus acetophenoni</name>
    <dbReference type="NCBI Taxonomy" id="614649"/>
    <lineage>
        <taxon>Bacteria</taxon>
        <taxon>Bacillati</taxon>
        <taxon>Bacillota</taxon>
        <taxon>Bacilli</taxon>
        <taxon>Bacillales</taxon>
        <taxon>Caryophanaceae</taxon>
        <taxon>Ureibacillus</taxon>
    </lineage>
</organism>
<dbReference type="EMBL" id="OBQC01000004">
    <property type="protein sequence ID" value="SOC38450.1"/>
    <property type="molecule type" value="Genomic_DNA"/>
</dbReference>
<gene>
    <name evidence="2" type="ORF">SAMN05877842_104138</name>
</gene>
<protein>
    <submittedName>
        <fullName evidence="2">Glycosyltransferase involved in cell wall bisynthesis</fullName>
    </submittedName>
</protein>
<dbReference type="GO" id="GO:0009103">
    <property type="term" value="P:lipopolysaccharide biosynthetic process"/>
    <property type="evidence" value="ECO:0007669"/>
    <property type="project" value="TreeGrafter"/>
</dbReference>
<proteinExistence type="predicted"/>
<sequence length="393" mass="45458">MKVVYLTARPPYPPHKGDQLIAWEQLKQLKKSDISIYLISIISSTEEEELIREKLAPYCKQIYLFKLGKVTKLLNLTKSVINLKPLQVNLFTNRKLKRNVSEILEDIQPDLIHTQTVRVAEYALEKDIPKTLDMIDALSLNMRRRAKKEKFYKKIILSFENILLKRYESKVLNVFEQTFIVSENDKKYLDNNTIVVNPNGTYMTPQYLSNYPTLKREKIILFHGNMQYYPNVEAAYTFATQIWPIFHKVYREYQFYIVGKDPVKKIKQLHGMNNVFVTGFVEDICELLCRAEIAVYPLKSGTGLQNKVVEALSCGLPVIASPLALQGIANISNQEVVTYTTVTELISSLHNLINNQELRNRLSINGKIFANNNFSWEVNCSRLVSAWKRIVKV</sequence>
<dbReference type="AlphaFoldDB" id="A0A285U964"/>
<accession>A0A285U964</accession>
<dbReference type="PANTHER" id="PTHR46401">
    <property type="entry name" value="GLYCOSYLTRANSFERASE WBBK-RELATED"/>
    <property type="match status" value="1"/>
</dbReference>
<reference evidence="3" key="1">
    <citation type="submission" date="2017-08" db="EMBL/GenBank/DDBJ databases">
        <authorList>
            <person name="Varghese N."/>
            <person name="Submissions S."/>
        </authorList>
    </citation>
    <scope>NUCLEOTIDE SEQUENCE [LARGE SCALE GENOMIC DNA]</scope>
    <source>
        <strain evidence="3">JC23</strain>
    </source>
</reference>
<keyword evidence="1 2" id="KW-0808">Transferase</keyword>